<dbReference type="InterPro" id="IPR036249">
    <property type="entry name" value="Thioredoxin-like_sf"/>
</dbReference>
<dbReference type="PIRSF" id="PIRSF000303">
    <property type="entry name" value="Glutathion_perox"/>
    <property type="match status" value="1"/>
</dbReference>
<organism evidence="8 9">
    <name type="scientific">Marinibactrum halimedae</name>
    <dbReference type="NCBI Taxonomy" id="1444977"/>
    <lineage>
        <taxon>Bacteria</taxon>
        <taxon>Pseudomonadati</taxon>
        <taxon>Pseudomonadota</taxon>
        <taxon>Gammaproteobacteria</taxon>
        <taxon>Cellvibrionales</taxon>
        <taxon>Cellvibrionaceae</taxon>
        <taxon>Marinibactrum</taxon>
    </lineage>
</organism>
<dbReference type="GO" id="GO:0034599">
    <property type="term" value="P:cellular response to oxidative stress"/>
    <property type="evidence" value="ECO:0007669"/>
    <property type="project" value="TreeGrafter"/>
</dbReference>
<comment type="similarity">
    <text evidence="1 5">Belongs to the glutathione peroxidase family.</text>
</comment>
<dbReference type="PANTHER" id="PTHR11592:SF44">
    <property type="entry name" value="GLUTATHIONE PEROXIDASE"/>
    <property type="match status" value="1"/>
</dbReference>
<dbReference type="CDD" id="cd00340">
    <property type="entry name" value="GSH_Peroxidase"/>
    <property type="match status" value="1"/>
</dbReference>
<evidence type="ECO:0000256" key="3">
    <source>
        <dbReference type="ARBA" id="ARBA00023002"/>
    </source>
</evidence>
<feature type="active site" evidence="4">
    <location>
        <position position="66"/>
    </location>
</feature>
<dbReference type="AlphaFoldDB" id="A0AA37TAN1"/>
<keyword evidence="9" id="KW-1185">Reference proteome</keyword>
<comment type="caution">
    <text evidence="8">The sequence shown here is derived from an EMBL/GenBank/DDBJ whole genome shotgun (WGS) entry which is preliminary data.</text>
</comment>
<dbReference type="PANTHER" id="PTHR11592">
    <property type="entry name" value="GLUTATHIONE PEROXIDASE"/>
    <property type="match status" value="1"/>
</dbReference>
<evidence type="ECO:0000256" key="1">
    <source>
        <dbReference type="ARBA" id="ARBA00006926"/>
    </source>
</evidence>
<feature type="signal peptide" evidence="6">
    <location>
        <begin position="1"/>
        <end position="27"/>
    </location>
</feature>
<dbReference type="Pfam" id="PF00255">
    <property type="entry name" value="GSHPx"/>
    <property type="match status" value="1"/>
</dbReference>
<evidence type="ECO:0000256" key="2">
    <source>
        <dbReference type="ARBA" id="ARBA00022559"/>
    </source>
</evidence>
<dbReference type="PROSITE" id="PS51352">
    <property type="entry name" value="THIOREDOXIN_2"/>
    <property type="match status" value="1"/>
</dbReference>
<reference evidence="8 9" key="1">
    <citation type="journal article" date="2014" name="Int. J. Syst. Evol. Microbiol.">
        <title>Complete genome sequence of Corynebacterium casei LMG S-19264T (=DSM 44701T), isolated from a smear-ripened cheese.</title>
        <authorList>
            <consortium name="US DOE Joint Genome Institute (JGI-PGF)"/>
            <person name="Walter F."/>
            <person name="Albersmeier A."/>
            <person name="Kalinowski J."/>
            <person name="Ruckert C."/>
        </authorList>
    </citation>
    <scope>NUCLEOTIDE SEQUENCE [LARGE SCALE GENOMIC DNA]</scope>
    <source>
        <strain evidence="8 9">NBRC 110095</strain>
    </source>
</reference>
<sequence length="184" mass="20453">MQRKYSLGVCFSGLVLGLACFTGQAQAACPSYLDHDFKTLRSSKTLNPCEAFPGKALLVVNTASHCGFTPQFKGLEALYQQYKEKGLVVLGFPSDDFFQEDEDSEKTAEICYVNYGVTFPMMAESHVRGNKANPLFQAMSDKVGSPKWNFFKYVLDREGNVVKRFSSKTSPDDESLKEAIEAVL</sequence>
<name>A0AA37TAN1_9GAMM</name>
<dbReference type="InterPro" id="IPR029759">
    <property type="entry name" value="GPX_AS"/>
</dbReference>
<dbReference type="PROSITE" id="PS00460">
    <property type="entry name" value="GLUTATHIONE_PEROXID_1"/>
    <property type="match status" value="1"/>
</dbReference>
<dbReference type="Proteomes" id="UP001156870">
    <property type="component" value="Unassembled WGS sequence"/>
</dbReference>
<dbReference type="Gene3D" id="3.40.30.10">
    <property type="entry name" value="Glutaredoxin"/>
    <property type="match status" value="1"/>
</dbReference>
<keyword evidence="6" id="KW-0732">Signal</keyword>
<dbReference type="PROSITE" id="PS51257">
    <property type="entry name" value="PROKAR_LIPOPROTEIN"/>
    <property type="match status" value="1"/>
</dbReference>
<evidence type="ECO:0000256" key="6">
    <source>
        <dbReference type="SAM" id="SignalP"/>
    </source>
</evidence>
<keyword evidence="3 5" id="KW-0560">Oxidoreductase</keyword>
<dbReference type="SUPFAM" id="SSF52833">
    <property type="entry name" value="Thioredoxin-like"/>
    <property type="match status" value="1"/>
</dbReference>
<evidence type="ECO:0000259" key="7">
    <source>
        <dbReference type="PROSITE" id="PS51352"/>
    </source>
</evidence>
<dbReference type="PROSITE" id="PS51355">
    <property type="entry name" value="GLUTATHIONE_PEROXID_3"/>
    <property type="match status" value="1"/>
</dbReference>
<proteinExistence type="inferred from homology"/>
<gene>
    <name evidence="8" type="ORF">GCM10007877_26700</name>
</gene>
<evidence type="ECO:0000256" key="5">
    <source>
        <dbReference type="RuleBase" id="RU000499"/>
    </source>
</evidence>
<dbReference type="RefSeq" id="WP_232594443.1">
    <property type="nucleotide sequence ID" value="NZ_BSPD01000064.1"/>
</dbReference>
<keyword evidence="2 5" id="KW-0575">Peroxidase</keyword>
<dbReference type="InterPro" id="IPR013766">
    <property type="entry name" value="Thioredoxin_domain"/>
</dbReference>
<evidence type="ECO:0000313" key="9">
    <source>
        <dbReference type="Proteomes" id="UP001156870"/>
    </source>
</evidence>
<dbReference type="InterPro" id="IPR000889">
    <property type="entry name" value="Glutathione_peroxidase"/>
</dbReference>
<accession>A0AA37TAN1</accession>
<evidence type="ECO:0000256" key="4">
    <source>
        <dbReference type="PIRSR" id="PIRSR000303-1"/>
    </source>
</evidence>
<evidence type="ECO:0000313" key="8">
    <source>
        <dbReference type="EMBL" id="GLS26951.1"/>
    </source>
</evidence>
<feature type="domain" description="Thioredoxin" evidence="7">
    <location>
        <begin position="20"/>
        <end position="184"/>
    </location>
</feature>
<protein>
    <recommendedName>
        <fullName evidence="5">Glutathione peroxidase</fullName>
    </recommendedName>
</protein>
<dbReference type="PRINTS" id="PR01011">
    <property type="entry name" value="GLUTPROXDASE"/>
</dbReference>
<feature type="chain" id="PRO_5041282605" description="Glutathione peroxidase" evidence="6">
    <location>
        <begin position="28"/>
        <end position="184"/>
    </location>
</feature>
<dbReference type="GO" id="GO:0004601">
    <property type="term" value="F:peroxidase activity"/>
    <property type="evidence" value="ECO:0007669"/>
    <property type="project" value="UniProtKB-KW"/>
</dbReference>
<dbReference type="EMBL" id="BSPD01000064">
    <property type="protein sequence ID" value="GLS26951.1"/>
    <property type="molecule type" value="Genomic_DNA"/>
</dbReference>